<proteinExistence type="predicted"/>
<reference evidence="2 3" key="1">
    <citation type="journal article" date="2024" name="IMA Fungus">
        <title>Apiospora arundinis, a panoply of carbohydrate-active enzymes and secondary metabolites.</title>
        <authorList>
            <person name="Sorensen T."/>
            <person name="Petersen C."/>
            <person name="Muurmann A.T."/>
            <person name="Christiansen J.V."/>
            <person name="Brundto M.L."/>
            <person name="Overgaard C.K."/>
            <person name="Boysen A.T."/>
            <person name="Wollenberg R.D."/>
            <person name="Larsen T.O."/>
            <person name="Sorensen J.L."/>
            <person name="Nielsen K.L."/>
            <person name="Sondergaard T.E."/>
        </authorList>
    </citation>
    <scope>NUCLEOTIDE SEQUENCE [LARGE SCALE GENOMIC DNA]</scope>
    <source>
        <strain evidence="2 3">AAU 773</strain>
    </source>
</reference>
<evidence type="ECO:0000313" key="3">
    <source>
        <dbReference type="Proteomes" id="UP001390339"/>
    </source>
</evidence>
<dbReference type="EMBL" id="JAPCWZ010000005">
    <property type="protein sequence ID" value="KAK8863367.1"/>
    <property type="molecule type" value="Genomic_DNA"/>
</dbReference>
<feature type="compositionally biased region" description="Basic and acidic residues" evidence="1">
    <location>
        <begin position="56"/>
        <end position="66"/>
    </location>
</feature>
<evidence type="ECO:0000256" key="1">
    <source>
        <dbReference type="SAM" id="MobiDB-lite"/>
    </source>
</evidence>
<sequence length="66" mass="7377">MVGKGNGEVKRVERKMRTKTGCVKKKAEQAVPWSTTPQKLVHNRIVAPGPAAQRPQSDRLANRVER</sequence>
<comment type="caution">
    <text evidence="2">The sequence shown here is derived from an EMBL/GenBank/DDBJ whole genome shotgun (WGS) entry which is preliminary data.</text>
</comment>
<dbReference type="Proteomes" id="UP001390339">
    <property type="component" value="Unassembled WGS sequence"/>
</dbReference>
<feature type="compositionally biased region" description="Basic residues" evidence="1">
    <location>
        <begin position="12"/>
        <end position="24"/>
    </location>
</feature>
<protein>
    <submittedName>
        <fullName evidence="2">Uncharacterized protein</fullName>
    </submittedName>
</protein>
<evidence type="ECO:0000313" key="2">
    <source>
        <dbReference type="EMBL" id="KAK8863367.1"/>
    </source>
</evidence>
<accession>A0ABR2IJE1</accession>
<gene>
    <name evidence="2" type="ORF">PGQ11_009602</name>
</gene>
<keyword evidence="3" id="KW-1185">Reference proteome</keyword>
<name>A0ABR2IJE1_9PEZI</name>
<feature type="region of interest" description="Disordered" evidence="1">
    <location>
        <begin position="1"/>
        <end position="30"/>
    </location>
</feature>
<feature type="region of interest" description="Disordered" evidence="1">
    <location>
        <begin position="47"/>
        <end position="66"/>
    </location>
</feature>
<organism evidence="2 3">
    <name type="scientific">Apiospora arundinis</name>
    <dbReference type="NCBI Taxonomy" id="335852"/>
    <lineage>
        <taxon>Eukaryota</taxon>
        <taxon>Fungi</taxon>
        <taxon>Dikarya</taxon>
        <taxon>Ascomycota</taxon>
        <taxon>Pezizomycotina</taxon>
        <taxon>Sordariomycetes</taxon>
        <taxon>Xylariomycetidae</taxon>
        <taxon>Amphisphaeriales</taxon>
        <taxon>Apiosporaceae</taxon>
        <taxon>Apiospora</taxon>
    </lineage>
</organism>